<gene>
    <name evidence="1" type="ORF">EVAR_54935_1</name>
</gene>
<proteinExistence type="predicted"/>
<sequence length="120" mass="13715">MTDARQNRGHTHGIHGIEKVIIDFRSRLDRALRRSPSYRYQHASTVRSIRLNRPPTAAVKAARIGDPLHAELTVYDANRRSGYPCIQQQQFRQHVSAIRCPHTSRSVVVSFIVLSVHVHD</sequence>
<protein>
    <submittedName>
        <fullName evidence="1">Uncharacterized protein</fullName>
    </submittedName>
</protein>
<evidence type="ECO:0000313" key="1">
    <source>
        <dbReference type="EMBL" id="GBP73201.1"/>
    </source>
</evidence>
<dbReference type="EMBL" id="BGZK01001165">
    <property type="protein sequence ID" value="GBP73201.1"/>
    <property type="molecule type" value="Genomic_DNA"/>
</dbReference>
<name>A0A4C1YA22_EUMVA</name>
<keyword evidence="2" id="KW-1185">Reference proteome</keyword>
<organism evidence="1 2">
    <name type="scientific">Eumeta variegata</name>
    <name type="common">Bagworm moth</name>
    <name type="synonym">Eumeta japonica</name>
    <dbReference type="NCBI Taxonomy" id="151549"/>
    <lineage>
        <taxon>Eukaryota</taxon>
        <taxon>Metazoa</taxon>
        <taxon>Ecdysozoa</taxon>
        <taxon>Arthropoda</taxon>
        <taxon>Hexapoda</taxon>
        <taxon>Insecta</taxon>
        <taxon>Pterygota</taxon>
        <taxon>Neoptera</taxon>
        <taxon>Endopterygota</taxon>
        <taxon>Lepidoptera</taxon>
        <taxon>Glossata</taxon>
        <taxon>Ditrysia</taxon>
        <taxon>Tineoidea</taxon>
        <taxon>Psychidae</taxon>
        <taxon>Oiketicinae</taxon>
        <taxon>Eumeta</taxon>
    </lineage>
</organism>
<dbReference type="AlphaFoldDB" id="A0A4C1YA22"/>
<accession>A0A4C1YA22</accession>
<comment type="caution">
    <text evidence="1">The sequence shown here is derived from an EMBL/GenBank/DDBJ whole genome shotgun (WGS) entry which is preliminary data.</text>
</comment>
<evidence type="ECO:0000313" key="2">
    <source>
        <dbReference type="Proteomes" id="UP000299102"/>
    </source>
</evidence>
<dbReference type="Proteomes" id="UP000299102">
    <property type="component" value="Unassembled WGS sequence"/>
</dbReference>
<reference evidence="1 2" key="1">
    <citation type="journal article" date="2019" name="Commun. Biol.">
        <title>The bagworm genome reveals a unique fibroin gene that provides high tensile strength.</title>
        <authorList>
            <person name="Kono N."/>
            <person name="Nakamura H."/>
            <person name="Ohtoshi R."/>
            <person name="Tomita M."/>
            <person name="Numata K."/>
            <person name="Arakawa K."/>
        </authorList>
    </citation>
    <scope>NUCLEOTIDE SEQUENCE [LARGE SCALE GENOMIC DNA]</scope>
</reference>